<dbReference type="Proteomes" id="UP000176944">
    <property type="component" value="Chromosome"/>
</dbReference>
<reference evidence="3" key="1">
    <citation type="submission" date="2016-10" db="EMBL/GenBank/DDBJ databases">
        <title>Comparative genomics uncovers the prolific and rare metabolic potential of the cyanobacterial genus Moorea.</title>
        <authorList>
            <person name="Leao T."/>
            <person name="Castelao G."/>
            <person name="Korobeynikov A."/>
            <person name="Monroe E.A."/>
            <person name="Podell S."/>
            <person name="Glukhov E."/>
            <person name="Allen E."/>
            <person name="Gerwick W.H."/>
            <person name="Gerwick L."/>
        </authorList>
    </citation>
    <scope>NUCLEOTIDE SEQUENCE [LARGE SCALE GENOMIC DNA]</scope>
    <source>
        <strain evidence="3">JHB</strain>
    </source>
</reference>
<dbReference type="EMBL" id="CP017708">
    <property type="protein sequence ID" value="AOY80925.1"/>
    <property type="molecule type" value="Genomic_DNA"/>
</dbReference>
<gene>
    <name evidence="2" type="ORF">BJP36_14445</name>
</gene>
<protein>
    <submittedName>
        <fullName evidence="2">Class I SAM-dependent methyltransferase</fullName>
    </submittedName>
</protein>
<keyword evidence="2" id="KW-0808">Transferase</keyword>
<keyword evidence="2" id="KW-0489">Methyltransferase</keyword>
<organism evidence="2 3">
    <name type="scientific">Moorena producens (strain JHB)</name>
    <dbReference type="NCBI Taxonomy" id="1454205"/>
    <lineage>
        <taxon>Bacteria</taxon>
        <taxon>Bacillati</taxon>
        <taxon>Cyanobacteriota</taxon>
        <taxon>Cyanophyceae</taxon>
        <taxon>Coleofasciculales</taxon>
        <taxon>Coleofasciculaceae</taxon>
        <taxon>Moorena</taxon>
    </lineage>
</organism>
<dbReference type="CDD" id="cd02440">
    <property type="entry name" value="AdoMet_MTases"/>
    <property type="match status" value="1"/>
</dbReference>
<evidence type="ECO:0000259" key="1">
    <source>
        <dbReference type="Pfam" id="PF08241"/>
    </source>
</evidence>
<dbReference type="GO" id="GO:0008757">
    <property type="term" value="F:S-adenosylmethionine-dependent methyltransferase activity"/>
    <property type="evidence" value="ECO:0007669"/>
    <property type="project" value="InterPro"/>
</dbReference>
<sequence length="278" mass="32325">MSNQSSKNPWEKYPKFWNNLGAPLRPSDQDIDFLKIELLPRLNSISPELKHMVLLGVTPELATLPWSENTKISAIDNSPDMIRKVWPEKKVPRGRAILGNWLELPLADHSSDVVLGDGCFTLLDYCDGYQKMLSEILRVLKPEGLFAIRFFLRPSPPESVTTIFEELRAKYIGNFHVFKWRLAMALQKNIEDGIPMNNVFKFWKKEVSEPKKLLDDLNWPIEVLSTIYIYENSPSVYTFPTLNEVRKLFASQFIELFCYFPDYELGERCPTMIFKPKK</sequence>
<dbReference type="InterPro" id="IPR013216">
    <property type="entry name" value="Methyltransf_11"/>
</dbReference>
<accession>A0A1D9G074</accession>
<name>A0A1D9G074_MOOP1</name>
<proteinExistence type="predicted"/>
<dbReference type="SUPFAM" id="SSF53335">
    <property type="entry name" value="S-adenosyl-L-methionine-dependent methyltransferases"/>
    <property type="match status" value="1"/>
</dbReference>
<feature type="domain" description="Methyltransferase type 11" evidence="1">
    <location>
        <begin position="70"/>
        <end position="148"/>
    </location>
</feature>
<dbReference type="Gene3D" id="3.40.50.150">
    <property type="entry name" value="Vaccinia Virus protein VP39"/>
    <property type="match status" value="1"/>
</dbReference>
<dbReference type="InterPro" id="IPR029063">
    <property type="entry name" value="SAM-dependent_MTases_sf"/>
</dbReference>
<dbReference type="AlphaFoldDB" id="A0A1D9G074"/>
<dbReference type="Pfam" id="PF08241">
    <property type="entry name" value="Methyltransf_11"/>
    <property type="match status" value="1"/>
</dbReference>
<dbReference type="GO" id="GO:0032259">
    <property type="term" value="P:methylation"/>
    <property type="evidence" value="ECO:0007669"/>
    <property type="project" value="UniProtKB-KW"/>
</dbReference>
<evidence type="ECO:0000313" key="2">
    <source>
        <dbReference type="EMBL" id="AOY80925.1"/>
    </source>
</evidence>
<evidence type="ECO:0000313" key="3">
    <source>
        <dbReference type="Proteomes" id="UP000176944"/>
    </source>
</evidence>